<evidence type="ECO:0000259" key="1">
    <source>
        <dbReference type="Pfam" id="PF10441"/>
    </source>
</evidence>
<dbReference type="PANTHER" id="PTHR15682:SF2">
    <property type="entry name" value="UNHEALTHY RIBOSOME BIOGENESIS PROTEIN 2 HOMOLOG"/>
    <property type="match status" value="1"/>
</dbReference>
<dbReference type="GO" id="GO:0042254">
    <property type="term" value="P:ribosome biogenesis"/>
    <property type="evidence" value="ECO:0007669"/>
    <property type="project" value="TreeGrafter"/>
</dbReference>
<gene>
    <name evidence="2" type="ORF">LAME_0E12376G</name>
</gene>
<name>A0A1G4JLL4_9SACH</name>
<organism evidence="2 3">
    <name type="scientific">Lachancea meyersii CBS 8951</name>
    <dbReference type="NCBI Taxonomy" id="1266667"/>
    <lineage>
        <taxon>Eukaryota</taxon>
        <taxon>Fungi</taxon>
        <taxon>Dikarya</taxon>
        <taxon>Ascomycota</taxon>
        <taxon>Saccharomycotina</taxon>
        <taxon>Saccharomycetes</taxon>
        <taxon>Saccharomycetales</taxon>
        <taxon>Saccharomycetaceae</taxon>
        <taxon>Lachancea</taxon>
    </lineage>
</organism>
<reference evidence="3" key="1">
    <citation type="submission" date="2016-03" db="EMBL/GenBank/DDBJ databases">
        <authorList>
            <person name="Devillers Hugo."/>
        </authorList>
    </citation>
    <scope>NUCLEOTIDE SEQUENCE [LARGE SCALE GENOMIC DNA]</scope>
</reference>
<protein>
    <submittedName>
        <fullName evidence="2">LAME_0E12376g1_1</fullName>
    </submittedName>
</protein>
<dbReference type="EMBL" id="LT598481">
    <property type="protein sequence ID" value="SCU91402.1"/>
    <property type="molecule type" value="Genomic_DNA"/>
</dbReference>
<dbReference type="InterPro" id="IPR018849">
    <property type="entry name" value="Urb2/Npa2_C"/>
</dbReference>
<feature type="domain" description="Nucleolar 27S pre-rRNA processing Urb2/Npa2 C-terminal" evidence="1">
    <location>
        <begin position="950"/>
        <end position="1156"/>
    </location>
</feature>
<evidence type="ECO:0000313" key="2">
    <source>
        <dbReference type="EMBL" id="SCU91402.1"/>
    </source>
</evidence>
<dbReference type="Pfam" id="PF10441">
    <property type="entry name" value="Urb2"/>
    <property type="match status" value="1"/>
</dbReference>
<proteinExistence type="predicted"/>
<dbReference type="Proteomes" id="UP000191144">
    <property type="component" value="Chromosome E"/>
</dbReference>
<dbReference type="AlphaFoldDB" id="A0A1G4JLL4"/>
<dbReference type="GO" id="GO:0005730">
    <property type="term" value="C:nucleolus"/>
    <property type="evidence" value="ECO:0007669"/>
    <property type="project" value="TreeGrafter"/>
</dbReference>
<dbReference type="InterPro" id="IPR052609">
    <property type="entry name" value="Ribosome_Biogenesis_Reg"/>
</dbReference>
<evidence type="ECO:0000313" key="3">
    <source>
        <dbReference type="Proteomes" id="UP000191144"/>
    </source>
</evidence>
<dbReference type="OrthoDB" id="160374at2759"/>
<keyword evidence="3" id="KW-1185">Reference proteome</keyword>
<accession>A0A1G4JLL4</accession>
<sequence>MDVLPSTASQLSKKLRSKNVSTSEIYDISVRLLEGKIAVHFPKKEVFVLELLTDRWNNQRNTQFKRDPHMWQLFNQMWVAVHSDVLRKKIFRNLRYVPHLIQTLELEDLACTAELADALATNFELLNSSFMVEMSQDQAMAIIAGVLKIILHAPDLARPCSEKLLNETLKLTHLQANIWTGSINKLSQSFCSTLLPNLLQYSAKYQDDFAPAFGGLIDEFLFAAGFDSVKQISHFLEVEGSALPFQCYMVLYRECIRAVSKGSIGQLEQIFTMITKKNPSLASNLLHELSSLRKTLSQQFLETLFQETYQKILEDKKGTNDEYWTMVKQLLKLDIEVGIINTMKIMDAMVTTSLDENLLRVWETLIECYVNAREFPRLLDHWKKYCTSPDKSTLFVDDARLHSKITSQVSAMSATQIKAYFDTVVDEISQQGHDMRLTLKLLNVVLVGLYSMPYRALPGLEGSLIKLLEINGAKFPEYWTFTYHFLNIYDDILPEDHLTMIQSKIVASLQGKEQSSELFLTAMKLRELKEFDVDIAIESFMSFFRQSHAAEKRDLLKELFCRWSTILNLCFCQEHLTELIDELLIDENLELLDLITLSDDFYEETRIMGILTDKLCDGIGKETFVERLNKIPIQCTAKVTRVRAIDRLCSESNLSIAGFNLVSRLLSNPTFRSKVEVDISALEAILKQNSYLYQIENPIAEKVLANHISQLKDAVSEQYIANLTSFLTEKLQGDVDFTTWKLAFLLVKTVNFDLELSQQVQNTLTDRLNAFVYGVSDFSKDKPMLLWSLKVLYEIYQGTESAQLKESINSVTKNIAEKTSSENFDSDLKAVVFALFCCANTNEPLILLAHYMVLREHISKEHIYDAIEKVVVTTAANSRMFNELLFATLASVKEEDSNYTKCVLEILELLFRHIQRENEQGRILFSRCLSEINTHMDVAVGIHKEIFLGLLDTIKGLLVWKPWLFSQHTIEALFPLCLRVNAVVMDLNGEDNDPVFTSTTQLLSHILMYHRFKLTNRHHLVNSYMCAALEMLTSSSRCQLSLESAQSFSRFLAVFCEPSNDAKNNKNQNSLQSQVGQVKKVLRRHVSVLLLKYISLAIGSSFGTQVKECLNSGFFSVFDILSQAELMAVSASLGSPGRIYFKTLLAEYKRTGKWHEG</sequence>
<dbReference type="PANTHER" id="PTHR15682">
    <property type="entry name" value="UNHEALTHY RIBOSOME BIOGENESIS PROTEIN 2 HOMOLOG"/>
    <property type="match status" value="1"/>
</dbReference>